<dbReference type="OrthoDB" id="66881at2759"/>
<evidence type="ECO:0000256" key="3">
    <source>
        <dbReference type="ARBA" id="ARBA00022630"/>
    </source>
</evidence>
<comment type="function">
    <text evidence="7">Catalyzes the conversion of methylthioalkyl glucosinolates of any chain length into methylsulfinylalkyl glucosinolates.</text>
</comment>
<evidence type="ECO:0000256" key="6">
    <source>
        <dbReference type="ARBA" id="ARBA00023002"/>
    </source>
</evidence>
<keyword evidence="3 8" id="KW-0285">Flavoprotein</keyword>
<reference evidence="10" key="2">
    <citation type="submission" date="2021-02" db="EMBL/GenBank/DDBJ databases">
        <authorList>
            <person name="Kimball J.A."/>
            <person name="Haas M.W."/>
            <person name="Macchietto M."/>
            <person name="Kono T."/>
            <person name="Duquette J."/>
            <person name="Shao M."/>
        </authorList>
    </citation>
    <scope>NUCLEOTIDE SEQUENCE</scope>
    <source>
        <tissue evidence="10">Fresh leaf tissue</tissue>
    </source>
</reference>
<dbReference type="EMBL" id="JAAALK010000283">
    <property type="protein sequence ID" value="KAG8071207.1"/>
    <property type="molecule type" value="Genomic_DNA"/>
</dbReference>
<dbReference type="InterPro" id="IPR050346">
    <property type="entry name" value="FMO-like"/>
</dbReference>
<name>A0A8J5VHP6_ZIZPA</name>
<dbReference type="GO" id="GO:0004499">
    <property type="term" value="F:N,N-dimethylaniline monooxygenase activity"/>
    <property type="evidence" value="ECO:0007669"/>
    <property type="project" value="InterPro"/>
</dbReference>
<keyword evidence="4 8" id="KW-0274">FAD</keyword>
<organism evidence="10 11">
    <name type="scientific">Zizania palustris</name>
    <name type="common">Northern wild rice</name>
    <dbReference type="NCBI Taxonomy" id="103762"/>
    <lineage>
        <taxon>Eukaryota</taxon>
        <taxon>Viridiplantae</taxon>
        <taxon>Streptophyta</taxon>
        <taxon>Embryophyta</taxon>
        <taxon>Tracheophyta</taxon>
        <taxon>Spermatophyta</taxon>
        <taxon>Magnoliopsida</taxon>
        <taxon>Liliopsida</taxon>
        <taxon>Poales</taxon>
        <taxon>Poaceae</taxon>
        <taxon>BOP clade</taxon>
        <taxon>Oryzoideae</taxon>
        <taxon>Oryzeae</taxon>
        <taxon>Zizaniinae</taxon>
        <taxon>Zizania</taxon>
    </lineage>
</organism>
<gene>
    <name evidence="10" type="ORF">GUJ93_ZPchr0006g46216</name>
</gene>
<comment type="similarity">
    <text evidence="2 8">Belongs to the FMO family.</text>
</comment>
<dbReference type="Proteomes" id="UP000729402">
    <property type="component" value="Unassembled WGS sequence"/>
</dbReference>
<reference evidence="10" key="1">
    <citation type="journal article" date="2021" name="bioRxiv">
        <title>Whole Genome Assembly and Annotation of Northern Wild Rice, Zizania palustris L., Supports a Whole Genome Duplication in the Zizania Genus.</title>
        <authorList>
            <person name="Haas M."/>
            <person name="Kono T."/>
            <person name="Macchietto M."/>
            <person name="Millas R."/>
            <person name="McGilp L."/>
            <person name="Shao M."/>
            <person name="Duquette J."/>
            <person name="Hirsch C.N."/>
            <person name="Kimball J."/>
        </authorList>
    </citation>
    <scope>NUCLEOTIDE SEQUENCE</scope>
    <source>
        <tissue evidence="10">Fresh leaf tissue</tissue>
    </source>
</reference>
<evidence type="ECO:0000313" key="10">
    <source>
        <dbReference type="EMBL" id="KAG8071207.1"/>
    </source>
</evidence>
<keyword evidence="11" id="KW-1185">Reference proteome</keyword>
<dbReference type="FunFam" id="3.50.50.60:FF:000147">
    <property type="entry name" value="Flavin-containing monooxygenase"/>
    <property type="match status" value="1"/>
</dbReference>
<keyword evidence="5" id="KW-0521">NADP</keyword>
<dbReference type="PANTHER" id="PTHR23023">
    <property type="entry name" value="DIMETHYLANILINE MONOOXYGENASE"/>
    <property type="match status" value="1"/>
</dbReference>
<keyword evidence="6 8" id="KW-0560">Oxidoreductase</keyword>
<dbReference type="GO" id="GO:0050661">
    <property type="term" value="F:NADP binding"/>
    <property type="evidence" value="ECO:0007669"/>
    <property type="project" value="InterPro"/>
</dbReference>
<dbReference type="FunFam" id="3.50.50.60:FF:000565">
    <property type="entry name" value="Flavin-containing monooxygenase"/>
    <property type="match status" value="1"/>
</dbReference>
<dbReference type="EC" id="1.-.-.-" evidence="8"/>
<feature type="region of interest" description="Disordered" evidence="9">
    <location>
        <begin position="470"/>
        <end position="530"/>
    </location>
</feature>
<protein>
    <recommendedName>
        <fullName evidence="8">Flavin-containing monooxygenase</fullName>
        <ecNumber evidence="8">1.-.-.-</ecNumber>
    </recommendedName>
</protein>
<evidence type="ECO:0000256" key="7">
    <source>
        <dbReference type="ARBA" id="ARBA00058243"/>
    </source>
</evidence>
<evidence type="ECO:0000256" key="1">
    <source>
        <dbReference type="ARBA" id="ARBA00001974"/>
    </source>
</evidence>
<comment type="caution">
    <text evidence="10">The sequence shown here is derived from an EMBL/GenBank/DDBJ whole genome shotgun (WGS) entry which is preliminary data.</text>
</comment>
<dbReference type="Pfam" id="PF00743">
    <property type="entry name" value="FMO-like"/>
    <property type="match status" value="2"/>
</dbReference>
<evidence type="ECO:0000256" key="8">
    <source>
        <dbReference type="RuleBase" id="RU361177"/>
    </source>
</evidence>
<evidence type="ECO:0000256" key="4">
    <source>
        <dbReference type="ARBA" id="ARBA00022827"/>
    </source>
</evidence>
<keyword evidence="8" id="KW-0503">Monooxygenase</keyword>
<accession>A0A8J5VHP6</accession>
<dbReference type="GO" id="GO:0050660">
    <property type="term" value="F:flavin adenine dinucleotide binding"/>
    <property type="evidence" value="ECO:0007669"/>
    <property type="project" value="InterPro"/>
</dbReference>
<dbReference type="AlphaFoldDB" id="A0A8J5VHP6"/>
<comment type="cofactor">
    <cofactor evidence="1 8">
        <name>FAD</name>
        <dbReference type="ChEBI" id="CHEBI:57692"/>
    </cofactor>
</comment>
<sequence>MDMASVAGNPLASRKVCVVGAGMAGLAAARELQREGHDVTVLEQGADVGGQWRYDPRTDDADPLGAAAPVMVHSSMYASLRLLGPRETMGFSDFQFVPRKGAASSGRDPRRFPGHREVYLYLRDFCRAAGLADAIRFDTRVVRVAMAPRGDGSSDAPKWVVRSMDVGLWERRTDDQMAEAEGVEEVFDAVVVANGHYSQPRLPSIEGMEEWRRRQLHSHSYRVPDPFRDEVVVMVGCGDSGVDIALDLRAVAREVHLSAKSVEKTMTPAMSKILARHANLCLHPQIERLCEDGRVVFADGSCVVADTVIYCTGYCYSFPFLDTEGRVTVDDNRVGPLFEHTFPPSLAPSLSFVGIPRKVMVPWFFEAQGRWIAGVLSGRRALPAEEEMMRSVEEHYRARELAGVPKEYTHEVEPLVSVSMAVQSILDFCLIRIDRSICVNACLILSLVVGRSENVRAWGEVLRLPAHRGLEKGADGHHQPEHERRHGDLPRSRRRQRQRPEVPAGVVQPGDRSSSRRRRRSCFFCSTSRA</sequence>
<dbReference type="InterPro" id="IPR020946">
    <property type="entry name" value="Flavin_mOase-like"/>
</dbReference>
<evidence type="ECO:0000256" key="9">
    <source>
        <dbReference type="SAM" id="MobiDB-lite"/>
    </source>
</evidence>
<evidence type="ECO:0000256" key="2">
    <source>
        <dbReference type="ARBA" id="ARBA00009183"/>
    </source>
</evidence>
<evidence type="ECO:0000256" key="5">
    <source>
        <dbReference type="ARBA" id="ARBA00022857"/>
    </source>
</evidence>
<proteinExistence type="inferred from homology"/>
<feature type="compositionally biased region" description="Basic and acidic residues" evidence="9">
    <location>
        <begin position="470"/>
        <end position="491"/>
    </location>
</feature>
<evidence type="ECO:0000313" key="11">
    <source>
        <dbReference type="Proteomes" id="UP000729402"/>
    </source>
</evidence>